<evidence type="ECO:0000256" key="1">
    <source>
        <dbReference type="ARBA" id="ARBA00006915"/>
    </source>
</evidence>
<dbReference type="PANTHER" id="PTHR10515">
    <property type="entry name" value="THYMIDINE PHOSPHORYLASE"/>
    <property type="match status" value="1"/>
</dbReference>
<dbReference type="GO" id="GO:0004645">
    <property type="term" value="F:1,4-alpha-oligoglucan phosphorylase activity"/>
    <property type="evidence" value="ECO:0007669"/>
    <property type="project" value="InterPro"/>
</dbReference>
<dbReference type="GO" id="GO:0006206">
    <property type="term" value="P:pyrimidine nucleobase metabolic process"/>
    <property type="evidence" value="ECO:0007669"/>
    <property type="project" value="InterPro"/>
</dbReference>
<reference evidence="6" key="1">
    <citation type="submission" date="2020-02" db="EMBL/GenBank/DDBJ databases">
        <authorList>
            <person name="Meier V. D."/>
        </authorList>
    </citation>
    <scope>NUCLEOTIDE SEQUENCE</scope>
    <source>
        <strain evidence="6">AVDCRST_MAG93</strain>
    </source>
</reference>
<evidence type="ECO:0000256" key="4">
    <source>
        <dbReference type="ARBA" id="ARBA00022679"/>
    </source>
</evidence>
<dbReference type="Pfam" id="PF00591">
    <property type="entry name" value="Glycos_transf_3"/>
    <property type="match status" value="1"/>
</dbReference>
<feature type="domain" description="Pyrimidine nucleoside phosphorylase C-terminal" evidence="5">
    <location>
        <begin position="345"/>
        <end position="419"/>
    </location>
</feature>
<dbReference type="InterPro" id="IPR000312">
    <property type="entry name" value="Glycosyl_Trfase_fam3"/>
</dbReference>
<organism evidence="6">
    <name type="scientific">uncultured Chloroflexia bacterium</name>
    <dbReference type="NCBI Taxonomy" id="1672391"/>
    <lineage>
        <taxon>Bacteria</taxon>
        <taxon>Bacillati</taxon>
        <taxon>Chloroflexota</taxon>
        <taxon>Chloroflexia</taxon>
        <taxon>environmental samples</taxon>
    </lineage>
</organism>
<dbReference type="Gene3D" id="1.20.970.10">
    <property type="entry name" value="Transferase, Pyrimidine Nucleoside Phosphorylase, Chain C"/>
    <property type="match status" value="1"/>
</dbReference>
<sequence length="435" mass="46232">MRAVDIIAKKRDGNALSRAEIRWLIDAYVAGTVPDYQMAAWAMAVLLRGMDDVETAELTMAMAESGEMLDLHDIAPLTVDKHSTGGVGDKTTLVLAPLCASIGLPVAKMSGRALGFGGGTLDKLEAIPNLNIDITPERFREQLRAIGLVVAGQTADLAPADKQLYALRDVTATVDSIPLIAASVMSKKLAAGTDCIILDVKAGRGAFMKTVADAEQLARTMVTIGTTAGRRMAAAITTMEQPLGWAIGNALEIREAIETLHGEGPDDLRELCLVLGSELTVLAGKAATLDEARALLQTALDDGSAFRKWREFVAYQGGDVAVVDDPVLLGTAPYQVSFGAESAGFIEAIDAFALGLVVNELGGGRQRKEDNIDMAVGVVLRRKVGDAVKAGDELLVVHARHREDIERLRERIAGAVTLTPTPVERPPLIFNIIHG</sequence>
<dbReference type="FunFam" id="3.40.1030.10:FF:000003">
    <property type="entry name" value="Pyrimidine-nucleoside phosphorylase"/>
    <property type="match status" value="1"/>
</dbReference>
<dbReference type="NCBIfam" id="TIGR02644">
    <property type="entry name" value="Y_phosphoryl"/>
    <property type="match status" value="1"/>
</dbReference>
<dbReference type="InterPro" id="IPR013102">
    <property type="entry name" value="PYNP_C"/>
</dbReference>
<dbReference type="Gene3D" id="3.40.1030.10">
    <property type="entry name" value="Nucleoside phosphorylase/phosphoribosyltransferase catalytic domain"/>
    <property type="match status" value="1"/>
</dbReference>
<dbReference type="SMART" id="SM00941">
    <property type="entry name" value="PYNP_C"/>
    <property type="match status" value="1"/>
</dbReference>
<dbReference type="InterPro" id="IPR000053">
    <property type="entry name" value="Thymidine/pyrmidine_PPase"/>
</dbReference>
<keyword evidence="4 6" id="KW-0808">Transferase</keyword>
<keyword evidence="3 6" id="KW-0328">Glycosyltransferase</keyword>
<dbReference type="SUPFAM" id="SSF52418">
    <property type="entry name" value="Nucleoside phosphorylase/phosphoribosyltransferase catalytic domain"/>
    <property type="match status" value="1"/>
</dbReference>
<comment type="subunit">
    <text evidence="2">Homodimer.</text>
</comment>
<evidence type="ECO:0000256" key="2">
    <source>
        <dbReference type="ARBA" id="ARBA00011738"/>
    </source>
</evidence>
<dbReference type="SUPFAM" id="SSF54680">
    <property type="entry name" value="Pyrimidine nucleoside phosphorylase C-terminal domain"/>
    <property type="match status" value="1"/>
</dbReference>
<dbReference type="EC" id="2.4.2.2" evidence="6"/>
<dbReference type="GO" id="GO:0009032">
    <property type="term" value="F:thymidine phosphorylase activity"/>
    <property type="evidence" value="ECO:0007669"/>
    <property type="project" value="TreeGrafter"/>
</dbReference>
<dbReference type="NCBIfam" id="NF004490">
    <property type="entry name" value="PRK05820.1"/>
    <property type="match status" value="1"/>
</dbReference>
<evidence type="ECO:0000256" key="3">
    <source>
        <dbReference type="ARBA" id="ARBA00022676"/>
    </source>
</evidence>
<dbReference type="InterPro" id="IPR035902">
    <property type="entry name" value="Nuc_phospho_transferase"/>
</dbReference>
<dbReference type="SUPFAM" id="SSF47648">
    <property type="entry name" value="Nucleoside phosphorylase/phosphoribosyltransferase N-terminal domain"/>
    <property type="match status" value="1"/>
</dbReference>
<dbReference type="InterPro" id="IPR036320">
    <property type="entry name" value="Glycosyl_Trfase_fam3_N_dom_sf"/>
</dbReference>
<dbReference type="PIRSF" id="PIRSF000478">
    <property type="entry name" value="TP_PyNP"/>
    <property type="match status" value="1"/>
</dbReference>
<evidence type="ECO:0000259" key="5">
    <source>
        <dbReference type="SMART" id="SM00941"/>
    </source>
</evidence>
<dbReference type="Pfam" id="PF07831">
    <property type="entry name" value="PYNP_C"/>
    <property type="match status" value="1"/>
</dbReference>
<dbReference type="InterPro" id="IPR017459">
    <property type="entry name" value="Glycosyl_Trfase_fam3_N_dom"/>
</dbReference>
<dbReference type="InterPro" id="IPR036566">
    <property type="entry name" value="PYNP-like_C_sf"/>
</dbReference>
<accession>A0A6J4NGR8</accession>
<dbReference type="Pfam" id="PF02885">
    <property type="entry name" value="Glycos_trans_3N"/>
    <property type="match status" value="1"/>
</dbReference>
<dbReference type="InterPro" id="IPR018090">
    <property type="entry name" value="Pyrmidine_PPas_bac/euk"/>
</dbReference>
<dbReference type="Gene3D" id="3.90.1170.30">
    <property type="entry name" value="Pyrimidine nucleoside phosphorylase-like, C-terminal domain"/>
    <property type="match status" value="1"/>
</dbReference>
<dbReference type="EMBL" id="CADCTR010003154">
    <property type="protein sequence ID" value="CAA9384713.1"/>
    <property type="molecule type" value="Genomic_DNA"/>
</dbReference>
<dbReference type="NCBIfam" id="NF004747">
    <property type="entry name" value="PRK06078.1"/>
    <property type="match status" value="1"/>
</dbReference>
<evidence type="ECO:0000313" key="6">
    <source>
        <dbReference type="EMBL" id="CAA9384713.1"/>
    </source>
</evidence>
<proteinExistence type="inferred from homology"/>
<dbReference type="GO" id="GO:0006213">
    <property type="term" value="P:pyrimidine nucleoside metabolic process"/>
    <property type="evidence" value="ECO:0007669"/>
    <property type="project" value="InterPro"/>
</dbReference>
<protein>
    <submittedName>
        <fullName evidence="6">Pyrimidine-nucleoside phosphorylase</fullName>
        <ecNumber evidence="6">2.4.2.2</ecNumber>
    </submittedName>
</protein>
<dbReference type="PANTHER" id="PTHR10515:SF0">
    <property type="entry name" value="THYMIDINE PHOSPHORYLASE"/>
    <property type="match status" value="1"/>
</dbReference>
<dbReference type="GO" id="GO:0005829">
    <property type="term" value="C:cytosol"/>
    <property type="evidence" value="ECO:0007669"/>
    <property type="project" value="TreeGrafter"/>
</dbReference>
<gene>
    <name evidence="6" type="ORF">AVDCRST_MAG93-9389</name>
</gene>
<dbReference type="AlphaFoldDB" id="A0A6J4NGR8"/>
<comment type="similarity">
    <text evidence="1">Belongs to the thymidine/pyrimidine-nucleoside phosphorylase family.</text>
</comment>
<name>A0A6J4NGR8_9CHLR</name>